<evidence type="ECO:0000256" key="4">
    <source>
        <dbReference type="SAM" id="MobiDB-lite"/>
    </source>
</evidence>
<dbReference type="Proteomes" id="UP000683000">
    <property type="component" value="Unassembled WGS sequence"/>
</dbReference>
<evidence type="ECO:0000313" key="7">
    <source>
        <dbReference type="Proteomes" id="UP000683000"/>
    </source>
</evidence>
<proteinExistence type="inferred from homology"/>
<comment type="similarity">
    <text evidence="1">Belongs to the peptidase C48 family.</text>
</comment>
<keyword evidence="2" id="KW-0645">Protease</keyword>
<reference evidence="6" key="1">
    <citation type="submission" date="2021-03" db="EMBL/GenBank/DDBJ databases">
        <title>Evolutionary innovations through gain and loss of genes in the ectomycorrhizal Boletales.</title>
        <authorList>
            <person name="Wu G."/>
            <person name="Miyauchi S."/>
            <person name="Morin E."/>
            <person name="Yang Z.-L."/>
            <person name="Xu J."/>
            <person name="Martin F.M."/>
        </authorList>
    </citation>
    <scope>NUCLEOTIDE SEQUENCE</scope>
    <source>
        <strain evidence="6">BR01</strain>
    </source>
</reference>
<dbReference type="InterPro" id="IPR003653">
    <property type="entry name" value="Peptidase_C48_C"/>
</dbReference>
<evidence type="ECO:0000256" key="1">
    <source>
        <dbReference type="ARBA" id="ARBA00005234"/>
    </source>
</evidence>
<sequence length="327" mass="36572">MADRLKDWTPVQELRQFASHDWLSGSNLNVMLNVMYEQIKVVNPAVELEYKIQSTYFYVLLRAARKSHLQGHEYYSGASSLQSVGTLLANQPHKICFLSHIQGNHWTGIAIDAVQLHISYGNSMQQAVPDDLKDAIKWWLALYFTSPFTWEPLAITAQIDSYSCGLLAANSLMHYINPNIHPLLLPHPADLDVAHLHWGNMVISSHQTKEGNKCTPTTNKSTTELTPSLAGRKPGGEMISPRISSRSSSLHHKPSNKQPGVSEPPKKQQKTLDTPTVREEETFDGELVNVCRAEKKSARGKTQGRPRTSLLDKVTQQCHPPGDPKKL</sequence>
<feature type="domain" description="Ubiquitin-like protease family profile" evidence="5">
    <location>
        <begin position="21"/>
        <end position="173"/>
    </location>
</feature>
<feature type="compositionally biased region" description="Low complexity" evidence="4">
    <location>
        <begin position="239"/>
        <end position="248"/>
    </location>
</feature>
<dbReference type="GO" id="GO:0019783">
    <property type="term" value="F:ubiquitin-like protein peptidase activity"/>
    <property type="evidence" value="ECO:0007669"/>
    <property type="project" value="UniProtKB-ARBA"/>
</dbReference>
<dbReference type="SUPFAM" id="SSF54001">
    <property type="entry name" value="Cysteine proteinases"/>
    <property type="match status" value="1"/>
</dbReference>
<keyword evidence="3" id="KW-0378">Hydrolase</keyword>
<dbReference type="EMBL" id="JAGFBS010000047">
    <property type="protein sequence ID" value="KAG6370619.1"/>
    <property type="molecule type" value="Genomic_DNA"/>
</dbReference>
<dbReference type="GO" id="GO:0006508">
    <property type="term" value="P:proteolysis"/>
    <property type="evidence" value="ECO:0007669"/>
    <property type="project" value="UniProtKB-KW"/>
</dbReference>
<name>A0A8I2YEX6_9AGAM</name>
<organism evidence="6 7">
    <name type="scientific">Boletus reticuloceps</name>
    <dbReference type="NCBI Taxonomy" id="495285"/>
    <lineage>
        <taxon>Eukaryota</taxon>
        <taxon>Fungi</taxon>
        <taxon>Dikarya</taxon>
        <taxon>Basidiomycota</taxon>
        <taxon>Agaricomycotina</taxon>
        <taxon>Agaricomycetes</taxon>
        <taxon>Agaricomycetidae</taxon>
        <taxon>Boletales</taxon>
        <taxon>Boletineae</taxon>
        <taxon>Boletaceae</taxon>
        <taxon>Boletoideae</taxon>
        <taxon>Boletus</taxon>
    </lineage>
</organism>
<feature type="compositionally biased region" description="Polar residues" evidence="4">
    <location>
        <begin position="214"/>
        <end position="226"/>
    </location>
</feature>
<evidence type="ECO:0000256" key="2">
    <source>
        <dbReference type="ARBA" id="ARBA00022670"/>
    </source>
</evidence>
<feature type="region of interest" description="Disordered" evidence="4">
    <location>
        <begin position="207"/>
        <end position="327"/>
    </location>
</feature>
<evidence type="ECO:0000259" key="5">
    <source>
        <dbReference type="Pfam" id="PF02902"/>
    </source>
</evidence>
<dbReference type="OrthoDB" id="2651075at2759"/>
<evidence type="ECO:0000256" key="3">
    <source>
        <dbReference type="ARBA" id="ARBA00022801"/>
    </source>
</evidence>
<accession>A0A8I2YEX6</accession>
<dbReference type="Gene3D" id="3.40.395.10">
    <property type="entry name" value="Adenoviral Proteinase, Chain A"/>
    <property type="match status" value="1"/>
</dbReference>
<dbReference type="AlphaFoldDB" id="A0A8I2YEX6"/>
<dbReference type="Pfam" id="PF02902">
    <property type="entry name" value="Peptidase_C48"/>
    <property type="match status" value="1"/>
</dbReference>
<dbReference type="GO" id="GO:0008234">
    <property type="term" value="F:cysteine-type peptidase activity"/>
    <property type="evidence" value="ECO:0007669"/>
    <property type="project" value="InterPro"/>
</dbReference>
<evidence type="ECO:0000313" key="6">
    <source>
        <dbReference type="EMBL" id="KAG6370619.1"/>
    </source>
</evidence>
<comment type="caution">
    <text evidence="6">The sequence shown here is derived from an EMBL/GenBank/DDBJ whole genome shotgun (WGS) entry which is preliminary data.</text>
</comment>
<dbReference type="InterPro" id="IPR038765">
    <property type="entry name" value="Papain-like_cys_pep_sf"/>
</dbReference>
<protein>
    <recommendedName>
        <fullName evidence="5">Ubiquitin-like protease family profile domain-containing protein</fullName>
    </recommendedName>
</protein>
<gene>
    <name evidence="6" type="ORF">JVT61DRAFT_11243</name>
</gene>
<keyword evidence="7" id="KW-1185">Reference proteome</keyword>